<dbReference type="EMBL" id="JACEIK010000015">
    <property type="protein sequence ID" value="MCD7446519.1"/>
    <property type="molecule type" value="Genomic_DNA"/>
</dbReference>
<evidence type="ECO:0000256" key="5">
    <source>
        <dbReference type="ARBA" id="ARBA00023136"/>
    </source>
</evidence>
<protein>
    <submittedName>
        <fullName evidence="8">Polyprenol reductase 2</fullName>
    </submittedName>
</protein>
<evidence type="ECO:0000256" key="1">
    <source>
        <dbReference type="ARBA" id="ARBA00004127"/>
    </source>
</evidence>
<evidence type="ECO:0000259" key="7">
    <source>
        <dbReference type="Pfam" id="PF02544"/>
    </source>
</evidence>
<dbReference type="Gene3D" id="1.20.120.1630">
    <property type="match status" value="1"/>
</dbReference>
<reference evidence="8 9" key="1">
    <citation type="journal article" date="2021" name="BMC Genomics">
        <title>Datura genome reveals duplications of psychoactive alkaloid biosynthetic genes and high mutation rate following tissue culture.</title>
        <authorList>
            <person name="Rajewski A."/>
            <person name="Carter-House D."/>
            <person name="Stajich J."/>
            <person name="Litt A."/>
        </authorList>
    </citation>
    <scope>NUCLEOTIDE SEQUENCE [LARGE SCALE GENOMIC DNA]</scope>
    <source>
        <strain evidence="8">AR-01</strain>
    </source>
</reference>
<dbReference type="PANTHER" id="PTHR14624">
    <property type="entry name" value="DFG10 PROTEIN"/>
    <property type="match status" value="1"/>
</dbReference>
<evidence type="ECO:0000313" key="8">
    <source>
        <dbReference type="EMBL" id="MCD7446519.1"/>
    </source>
</evidence>
<evidence type="ECO:0000256" key="2">
    <source>
        <dbReference type="ARBA" id="ARBA00004922"/>
    </source>
</evidence>
<dbReference type="PROSITE" id="PS50244">
    <property type="entry name" value="S5A_REDUCTASE"/>
    <property type="match status" value="1"/>
</dbReference>
<feature type="transmembrane region" description="Helical" evidence="6">
    <location>
        <begin position="12"/>
        <end position="33"/>
    </location>
</feature>
<feature type="transmembrane region" description="Helical" evidence="6">
    <location>
        <begin position="166"/>
        <end position="182"/>
    </location>
</feature>
<dbReference type="Pfam" id="PF02544">
    <property type="entry name" value="Steroid_dh"/>
    <property type="match status" value="1"/>
</dbReference>
<proteinExistence type="predicted"/>
<feature type="transmembrane region" description="Helical" evidence="6">
    <location>
        <begin position="224"/>
        <end position="257"/>
    </location>
</feature>
<dbReference type="InterPro" id="IPR001104">
    <property type="entry name" value="3-oxo-5_a-steroid_4-DH_C"/>
</dbReference>
<evidence type="ECO:0000256" key="6">
    <source>
        <dbReference type="SAM" id="Phobius"/>
    </source>
</evidence>
<keyword evidence="9" id="KW-1185">Reference proteome</keyword>
<evidence type="ECO:0000313" key="9">
    <source>
        <dbReference type="Proteomes" id="UP000823775"/>
    </source>
</evidence>
<keyword evidence="3 6" id="KW-0812">Transmembrane</keyword>
<comment type="subcellular location">
    <subcellularLocation>
        <location evidence="1">Endomembrane system</location>
        <topology evidence="1">Multi-pass membrane protein</topology>
    </subcellularLocation>
</comment>
<evidence type="ECO:0000256" key="3">
    <source>
        <dbReference type="ARBA" id="ARBA00022692"/>
    </source>
</evidence>
<evidence type="ECO:0000256" key="4">
    <source>
        <dbReference type="ARBA" id="ARBA00022989"/>
    </source>
</evidence>
<comment type="caution">
    <text evidence="8">The sequence shown here is derived from an EMBL/GenBank/DDBJ whole genome shotgun (WGS) entry which is preliminary data.</text>
</comment>
<keyword evidence="5 6" id="KW-0472">Membrane</keyword>
<sequence>MLEEVKDHFVIALIPMLQLEPLLMITLSLLKVLDRVHGKMHLPGMACSGHTTTCDRMWSSAVRISLHRLRSSSQFLIPGTRYGPYSSEGCSILRNEISDVQPLTSEAISPGVFFYTAVPLSLCCNHATEVYNFGLSLIQEFIVKGKDRMLVTEVDWWRFLNPLMQLRWYAWIGAAIFCWGWIHQHRCHAILGSLRENREHCDEYVLPHGDWFQYVSSPHYLAEIVLYAGFVVASGCLDLTIWLLWGFVVANLVLAAADTHRWYLHKFDNYPRNRFAIFPFVY</sequence>
<comment type="pathway">
    <text evidence="2">Protein modification; protein glycosylation.</text>
</comment>
<keyword evidence="4 6" id="KW-1133">Transmembrane helix</keyword>
<name>A0ABS8RIT5_DATST</name>
<dbReference type="Proteomes" id="UP000823775">
    <property type="component" value="Unassembled WGS sequence"/>
</dbReference>
<organism evidence="8 9">
    <name type="scientific">Datura stramonium</name>
    <name type="common">Jimsonweed</name>
    <name type="synonym">Common thornapple</name>
    <dbReference type="NCBI Taxonomy" id="4076"/>
    <lineage>
        <taxon>Eukaryota</taxon>
        <taxon>Viridiplantae</taxon>
        <taxon>Streptophyta</taxon>
        <taxon>Embryophyta</taxon>
        <taxon>Tracheophyta</taxon>
        <taxon>Spermatophyta</taxon>
        <taxon>Magnoliopsida</taxon>
        <taxon>eudicotyledons</taxon>
        <taxon>Gunneridae</taxon>
        <taxon>Pentapetalae</taxon>
        <taxon>asterids</taxon>
        <taxon>lamiids</taxon>
        <taxon>Solanales</taxon>
        <taxon>Solanaceae</taxon>
        <taxon>Solanoideae</taxon>
        <taxon>Datureae</taxon>
        <taxon>Datura</taxon>
    </lineage>
</organism>
<gene>
    <name evidence="8" type="primary">PPRD2</name>
    <name evidence="8" type="ORF">HAX54_009200</name>
</gene>
<dbReference type="PANTHER" id="PTHR14624:SF0">
    <property type="entry name" value="POLYPRENOL REDUCTASE"/>
    <property type="match status" value="1"/>
</dbReference>
<feature type="domain" description="3-oxo-5-alpha-steroid 4-dehydrogenase C-terminal" evidence="7">
    <location>
        <begin position="156"/>
        <end position="282"/>
    </location>
</feature>
<accession>A0ABS8RIT5</accession>
<dbReference type="InterPro" id="IPR039698">
    <property type="entry name" value="Dfg10/SRD5A3"/>
</dbReference>